<evidence type="ECO:0000313" key="1">
    <source>
        <dbReference type="EMBL" id="RPF42615.1"/>
    </source>
</evidence>
<dbReference type="AlphaFoldDB" id="A0A3N5BAB3"/>
<dbReference type="Proteomes" id="UP000282654">
    <property type="component" value="Unassembled WGS sequence"/>
</dbReference>
<comment type="caution">
    <text evidence="1">The sequence shown here is derived from an EMBL/GenBank/DDBJ whole genome shotgun (WGS) entry which is preliminary data.</text>
</comment>
<organism evidence="1 2">
    <name type="scientific">Thermodesulfitimonas autotrophica</name>
    <dbReference type="NCBI Taxonomy" id="1894989"/>
    <lineage>
        <taxon>Bacteria</taxon>
        <taxon>Bacillati</taxon>
        <taxon>Bacillota</taxon>
        <taxon>Clostridia</taxon>
        <taxon>Thermoanaerobacterales</taxon>
        <taxon>Thermoanaerobacteraceae</taxon>
        <taxon>Thermodesulfitimonas</taxon>
    </lineage>
</organism>
<accession>A0A3N5BAB3</accession>
<dbReference type="EMBL" id="RKRE01000003">
    <property type="protein sequence ID" value="RPF42615.1"/>
    <property type="molecule type" value="Genomic_DNA"/>
</dbReference>
<keyword evidence="2" id="KW-1185">Reference proteome</keyword>
<name>A0A3N5BAB3_9THEO</name>
<sequence length="78" mass="9072">MMSCSALRHRFEEERARGLTFERALAFYTDVEGSVSAHRVELEELRRKNASPEEIRHLEEHIAAGERLLSEIKGLRLH</sequence>
<protein>
    <submittedName>
        <fullName evidence="1">Uncharacterized protein</fullName>
    </submittedName>
</protein>
<proteinExistence type="predicted"/>
<evidence type="ECO:0000313" key="2">
    <source>
        <dbReference type="Proteomes" id="UP000282654"/>
    </source>
</evidence>
<reference evidence="1 2" key="1">
    <citation type="submission" date="2018-11" db="EMBL/GenBank/DDBJ databases">
        <title>Genomic Encyclopedia of Type Strains, Phase IV (KMG-IV): sequencing the most valuable type-strain genomes for metagenomic binning, comparative biology and taxonomic classification.</title>
        <authorList>
            <person name="Goeker M."/>
        </authorList>
    </citation>
    <scope>NUCLEOTIDE SEQUENCE [LARGE SCALE GENOMIC DNA]</scope>
    <source>
        <strain evidence="1 2">DSM 102936</strain>
    </source>
</reference>
<dbReference type="RefSeq" id="WP_211328160.1">
    <property type="nucleotide sequence ID" value="NZ_RKRE01000003.1"/>
</dbReference>
<gene>
    <name evidence="1" type="ORF">EDD75_1717</name>
</gene>